<dbReference type="CDD" id="cd16442">
    <property type="entry name" value="BPL"/>
    <property type="match status" value="1"/>
</dbReference>
<dbReference type="GO" id="GO:0003677">
    <property type="term" value="F:DNA binding"/>
    <property type="evidence" value="ECO:0007669"/>
    <property type="project" value="UniProtKB-UniRule"/>
</dbReference>
<evidence type="ECO:0000259" key="6">
    <source>
        <dbReference type="PROSITE" id="PS51733"/>
    </source>
</evidence>
<reference evidence="7 8" key="1">
    <citation type="submission" date="2019-03" db="EMBL/GenBank/DDBJ databases">
        <title>Genomic Encyclopedia of Type Strains, Phase IV (KMG-IV): sequencing the most valuable type-strain genomes for metagenomic binning, comparative biology and taxonomic classification.</title>
        <authorList>
            <person name="Goeker M."/>
        </authorList>
    </citation>
    <scope>NUCLEOTIDE SEQUENCE [LARGE SCALE GENOMIC DNA]</scope>
    <source>
        <strain evidence="7 8">DSM 100556</strain>
    </source>
</reference>
<dbReference type="EMBL" id="SLUO01000001">
    <property type="protein sequence ID" value="TCL61224.1"/>
    <property type="molecule type" value="Genomic_DNA"/>
</dbReference>
<keyword evidence="8" id="KW-1185">Reference proteome</keyword>
<dbReference type="InterPro" id="IPR036388">
    <property type="entry name" value="WH-like_DNA-bd_sf"/>
</dbReference>
<protein>
    <recommendedName>
        <fullName evidence="5">Bifunctional ligase/repressor BirA</fullName>
    </recommendedName>
    <alternativeName>
        <fullName evidence="5">Biotin--[acetyl-CoA-carboxylase] ligase</fullName>
        <ecNumber evidence="5">6.3.4.15</ecNumber>
    </alternativeName>
    <alternativeName>
        <fullName evidence="5">Biotin--protein ligase</fullName>
    </alternativeName>
    <alternativeName>
        <fullName evidence="5">Biotin-[acetyl-CoA carboxylase] synthetase</fullName>
    </alternativeName>
</protein>
<accession>A0A4R1R6L7</accession>
<dbReference type="PROSITE" id="PS51733">
    <property type="entry name" value="BPL_LPL_CATALYTIC"/>
    <property type="match status" value="1"/>
</dbReference>
<comment type="catalytic activity">
    <reaction evidence="5">
        <text>biotin + L-lysyl-[protein] + ATP = N(6)-biotinyl-L-lysyl-[protein] + AMP + diphosphate + H(+)</text>
        <dbReference type="Rhea" id="RHEA:11756"/>
        <dbReference type="Rhea" id="RHEA-COMP:9752"/>
        <dbReference type="Rhea" id="RHEA-COMP:10505"/>
        <dbReference type="ChEBI" id="CHEBI:15378"/>
        <dbReference type="ChEBI" id="CHEBI:29969"/>
        <dbReference type="ChEBI" id="CHEBI:30616"/>
        <dbReference type="ChEBI" id="CHEBI:33019"/>
        <dbReference type="ChEBI" id="CHEBI:57586"/>
        <dbReference type="ChEBI" id="CHEBI:83144"/>
        <dbReference type="ChEBI" id="CHEBI:456215"/>
        <dbReference type="EC" id="6.3.4.15"/>
    </reaction>
</comment>
<dbReference type="GO" id="GO:0005737">
    <property type="term" value="C:cytoplasm"/>
    <property type="evidence" value="ECO:0007669"/>
    <property type="project" value="TreeGrafter"/>
</dbReference>
<dbReference type="Pfam" id="PF08279">
    <property type="entry name" value="HTH_11"/>
    <property type="match status" value="1"/>
</dbReference>
<evidence type="ECO:0000256" key="3">
    <source>
        <dbReference type="ARBA" id="ARBA00022840"/>
    </source>
</evidence>
<dbReference type="RefSeq" id="WP_031391127.1">
    <property type="nucleotide sequence ID" value="NZ_JPNB01000002.1"/>
</dbReference>
<dbReference type="EC" id="6.3.4.15" evidence="5"/>
<dbReference type="InterPro" id="IPR036390">
    <property type="entry name" value="WH_DNA-bd_sf"/>
</dbReference>
<dbReference type="GO" id="GO:0004077">
    <property type="term" value="F:biotin--[biotin carboxyl-carrier protein] ligase activity"/>
    <property type="evidence" value="ECO:0007669"/>
    <property type="project" value="UniProtKB-UniRule"/>
</dbReference>
<evidence type="ECO:0000256" key="5">
    <source>
        <dbReference type="HAMAP-Rule" id="MF_00978"/>
    </source>
</evidence>
<dbReference type="HAMAP" id="MF_00978">
    <property type="entry name" value="Bifunct_BirA"/>
    <property type="match status" value="1"/>
</dbReference>
<dbReference type="InterPro" id="IPR045864">
    <property type="entry name" value="aa-tRNA-synth_II/BPL/LPL"/>
</dbReference>
<keyword evidence="2 5" id="KW-0547">Nucleotide-binding</keyword>
<dbReference type="InterPro" id="IPR013196">
    <property type="entry name" value="HTH_11"/>
</dbReference>
<evidence type="ECO:0000313" key="8">
    <source>
        <dbReference type="Proteomes" id="UP000295718"/>
    </source>
</evidence>
<dbReference type="PANTHER" id="PTHR12835:SF5">
    <property type="entry name" value="BIOTIN--PROTEIN LIGASE"/>
    <property type="match status" value="1"/>
</dbReference>
<gene>
    <name evidence="5" type="primary">birA</name>
    <name evidence="7" type="ORF">EDD76_101322</name>
</gene>
<keyword evidence="5" id="KW-0805">Transcription regulation</keyword>
<dbReference type="InterPro" id="IPR011991">
    <property type="entry name" value="ArsR-like_HTH"/>
</dbReference>
<dbReference type="PANTHER" id="PTHR12835">
    <property type="entry name" value="BIOTIN PROTEIN LIGASE"/>
    <property type="match status" value="1"/>
</dbReference>
<dbReference type="InterPro" id="IPR003142">
    <property type="entry name" value="BPL_C"/>
</dbReference>
<comment type="caution">
    <text evidence="7">The sequence shown here is derived from an EMBL/GenBank/DDBJ whole genome shotgun (WGS) entry which is preliminary data.</text>
</comment>
<proteinExistence type="inferred from homology"/>
<dbReference type="GO" id="GO:0016740">
    <property type="term" value="F:transferase activity"/>
    <property type="evidence" value="ECO:0007669"/>
    <property type="project" value="UniProtKB-ARBA"/>
</dbReference>
<dbReference type="Proteomes" id="UP000295718">
    <property type="component" value="Unassembled WGS sequence"/>
</dbReference>
<comment type="similarity">
    <text evidence="5">Belongs to the biotin--protein ligase family.</text>
</comment>
<evidence type="ECO:0000313" key="7">
    <source>
        <dbReference type="EMBL" id="TCL61224.1"/>
    </source>
</evidence>
<keyword evidence="5" id="KW-0804">Transcription</keyword>
<dbReference type="STRING" id="1469948.GCA_000732725_02448"/>
<keyword evidence="3 5" id="KW-0067">ATP-binding</keyword>
<dbReference type="Pfam" id="PF02237">
    <property type="entry name" value="BPL_C"/>
    <property type="match status" value="1"/>
</dbReference>
<evidence type="ECO:0000256" key="2">
    <source>
        <dbReference type="ARBA" id="ARBA00022741"/>
    </source>
</evidence>
<name>A0A4R1R6L7_9FIRM</name>
<evidence type="ECO:0000256" key="4">
    <source>
        <dbReference type="ARBA" id="ARBA00023267"/>
    </source>
</evidence>
<dbReference type="GO" id="GO:0006355">
    <property type="term" value="P:regulation of DNA-templated transcription"/>
    <property type="evidence" value="ECO:0007669"/>
    <property type="project" value="UniProtKB-UniRule"/>
</dbReference>
<sequence>MKTEILTLLRESENYVSGQELCNRFGVSRTAVWKVMKQLKEEGYVIEAVQNKGYKLKANPDVLTLSELKSRIHNQWAGNTLYFYEETGSTNIDAKRLAEEGAPHGTVAVADKQNAGRGRRGRVWQSPAGKDIYFTLLLRPDFAPDKASGLTLVMALSVAQAVEAFCGLTVGIKWPNDIVVNGKKICGILTEMNVEPGYIQYVVIGAGINVNLEQFPEEISKTATSLFLESRTQWPRAELLQNVLKRFEYNYEVFLQTKDLTGIRTEYMKHLVNVDKQVRVLDPEGEFEGIARGIDSSGELLVEKESGGIVKVYAGEVSVRGLYGYV</sequence>
<dbReference type="AlphaFoldDB" id="A0A4R1R6L7"/>
<evidence type="ECO:0000256" key="1">
    <source>
        <dbReference type="ARBA" id="ARBA00022598"/>
    </source>
</evidence>
<dbReference type="GO" id="GO:0009249">
    <property type="term" value="P:protein lipoylation"/>
    <property type="evidence" value="ECO:0007669"/>
    <property type="project" value="UniProtKB-ARBA"/>
</dbReference>
<feature type="binding site" evidence="5">
    <location>
        <begin position="117"/>
        <end position="119"/>
    </location>
    <ligand>
        <name>biotin</name>
        <dbReference type="ChEBI" id="CHEBI:57586"/>
    </ligand>
</feature>
<keyword evidence="5" id="KW-0678">Repressor</keyword>
<feature type="binding site" evidence="5">
    <location>
        <position position="113"/>
    </location>
    <ligand>
        <name>biotin</name>
        <dbReference type="ChEBI" id="CHEBI:57586"/>
    </ligand>
</feature>
<feature type="DNA-binding region" description="H-T-H motif" evidence="5">
    <location>
        <begin position="18"/>
        <end position="37"/>
    </location>
</feature>
<dbReference type="InterPro" id="IPR008988">
    <property type="entry name" value="Transcriptional_repressor_C"/>
</dbReference>
<dbReference type="Gene3D" id="3.30.930.10">
    <property type="entry name" value="Bira Bifunctional Protein, Domain 2"/>
    <property type="match status" value="1"/>
</dbReference>
<dbReference type="NCBIfam" id="TIGR00121">
    <property type="entry name" value="birA_ligase"/>
    <property type="match status" value="1"/>
</dbReference>
<dbReference type="GO" id="GO:0005524">
    <property type="term" value="F:ATP binding"/>
    <property type="evidence" value="ECO:0007669"/>
    <property type="project" value="UniProtKB-UniRule"/>
</dbReference>
<dbReference type="SUPFAM" id="SSF46785">
    <property type="entry name" value="Winged helix' DNA-binding domain"/>
    <property type="match status" value="1"/>
</dbReference>
<dbReference type="Gene3D" id="2.30.30.100">
    <property type="match status" value="1"/>
</dbReference>
<keyword evidence="4 5" id="KW-0092">Biotin</keyword>
<keyword evidence="5" id="KW-0238">DNA-binding</keyword>
<feature type="binding site" evidence="5">
    <location>
        <position position="184"/>
    </location>
    <ligand>
        <name>biotin</name>
        <dbReference type="ChEBI" id="CHEBI:57586"/>
    </ligand>
</feature>
<comment type="function">
    <text evidence="5">Acts both as a biotin--[acetyl-CoA-carboxylase] ligase and a repressor.</text>
</comment>
<dbReference type="OrthoDB" id="9807064at2"/>
<dbReference type="Gene3D" id="1.10.10.10">
    <property type="entry name" value="Winged helix-like DNA-binding domain superfamily/Winged helix DNA-binding domain"/>
    <property type="match status" value="1"/>
</dbReference>
<dbReference type="Pfam" id="PF03099">
    <property type="entry name" value="BPL_LplA_LipB"/>
    <property type="match status" value="1"/>
</dbReference>
<dbReference type="CDD" id="cd00090">
    <property type="entry name" value="HTH_ARSR"/>
    <property type="match status" value="1"/>
</dbReference>
<dbReference type="SUPFAM" id="SSF50037">
    <property type="entry name" value="C-terminal domain of transcriptional repressors"/>
    <property type="match status" value="1"/>
</dbReference>
<dbReference type="SUPFAM" id="SSF55681">
    <property type="entry name" value="Class II aaRS and biotin synthetases"/>
    <property type="match status" value="1"/>
</dbReference>
<organism evidence="7 8">
    <name type="scientific">Kineothrix alysoides</name>
    <dbReference type="NCBI Taxonomy" id="1469948"/>
    <lineage>
        <taxon>Bacteria</taxon>
        <taxon>Bacillati</taxon>
        <taxon>Bacillota</taxon>
        <taxon>Clostridia</taxon>
        <taxon>Lachnospirales</taxon>
        <taxon>Lachnospiraceae</taxon>
        <taxon>Kineothrix</taxon>
    </lineage>
</organism>
<dbReference type="InterPro" id="IPR004143">
    <property type="entry name" value="BPL_LPL_catalytic"/>
</dbReference>
<feature type="domain" description="BPL/LPL catalytic" evidence="6">
    <location>
        <begin position="66"/>
        <end position="255"/>
    </location>
</feature>
<keyword evidence="1 5" id="KW-0436">Ligase</keyword>
<dbReference type="InterPro" id="IPR004408">
    <property type="entry name" value="Biotin_CoA_COase_ligase"/>
</dbReference>
<feature type="binding site" evidence="5">
    <location>
        <begin position="89"/>
        <end position="91"/>
    </location>
    <ligand>
        <name>biotin</name>
        <dbReference type="ChEBI" id="CHEBI:57586"/>
    </ligand>
</feature>
<dbReference type="InterPro" id="IPR030855">
    <property type="entry name" value="Bifunct_BirA"/>
</dbReference>